<feature type="region of interest" description="Disordered" evidence="9">
    <location>
        <begin position="224"/>
        <end position="271"/>
    </location>
</feature>
<dbReference type="GO" id="GO:0016592">
    <property type="term" value="C:mediator complex"/>
    <property type="evidence" value="ECO:0007669"/>
    <property type="project" value="TreeGrafter"/>
</dbReference>
<evidence type="ECO:0000256" key="1">
    <source>
        <dbReference type="ARBA" id="ARBA00004123"/>
    </source>
</evidence>
<keyword evidence="13" id="KW-1185">Reference proteome</keyword>
<evidence type="ECO:0000313" key="12">
    <source>
        <dbReference type="EMBL" id="GFG33169.1"/>
    </source>
</evidence>
<keyword evidence="7" id="KW-0539">Nucleus</keyword>
<sequence length="583" mass="62611">MVVGPGDHGLQADIVFVIEGTAINGAYLNDLKSNYVIPTLEYFTQGSIEERDFVTESTNTQYGLVIYQAADCLPNPSSDCYGPYCSPQRLLNVLDKIELVGGKGESHANIAEGLATALQCFEDLQQRREPNILPQKHCILVCNSPPYLLPVMESAAFAGHSVDQLAVILQERGIHLSILSPRKIPALFKLYEKAGGDLQTSQTKNYAKDPRHLVLLKGYSLKERPISPTPGPIGHPTANIPSMPSSSPNQNNGSPMGPMAPCPGGTSGMPQQQTTMINAQGVQPAPHPPQGVMHPNPRGPILFPQQAQQTYPSQGIVVQNRPPRWPLPMMQSSQQTRQFSSQSALIAQLTQPSMGPAVNPTALAVTGQFNQSNPTPVMGQQQQQQSHNVQRVLQQPGQGGSMNLPSMVGPGPGQQPGPGQSAPQPQPPPPPPQPNQSGTPSGQAPQTIGPPQTVATPQQGTPPGGPVQPPTQQQQPGQQTAGGTQQRQTLWQGVLEWIEKAKNPNDTQKLTRHVPCQVSANPRDGEPDLKADSWPQKLIMQLMPKQLIGNIGGAYLKNSKSVLFHPQQCEALESLTKVMSSGF</sequence>
<keyword evidence="6" id="KW-0804">Transcription</keyword>
<evidence type="ECO:0000256" key="3">
    <source>
        <dbReference type="ARBA" id="ARBA00019694"/>
    </source>
</evidence>
<feature type="domain" description="Mediator of RNA polymerase II transcription subunit 25 von Willebrand factor type A" evidence="11">
    <location>
        <begin position="10"/>
        <end position="219"/>
    </location>
</feature>
<dbReference type="InterPro" id="IPR038196">
    <property type="entry name" value="Med25_PTOV_sf"/>
</dbReference>
<evidence type="ECO:0000259" key="10">
    <source>
        <dbReference type="Pfam" id="PF11232"/>
    </source>
</evidence>
<feature type="region of interest" description="Disordered" evidence="9">
    <location>
        <begin position="367"/>
        <end position="488"/>
    </location>
</feature>
<feature type="domain" description="Mediator complex subunit Med25 PTOV" evidence="10">
    <location>
        <begin position="485"/>
        <end position="583"/>
    </location>
</feature>
<evidence type="ECO:0000256" key="2">
    <source>
        <dbReference type="ARBA" id="ARBA00009102"/>
    </source>
</evidence>
<keyword evidence="5" id="KW-0010">Activator</keyword>
<evidence type="ECO:0000313" key="13">
    <source>
        <dbReference type="Proteomes" id="UP000502823"/>
    </source>
</evidence>
<dbReference type="GO" id="GO:0005667">
    <property type="term" value="C:transcription regulator complex"/>
    <property type="evidence" value="ECO:0007669"/>
    <property type="project" value="TreeGrafter"/>
</dbReference>
<dbReference type="FunCoup" id="A0A6L2PKU5">
    <property type="interactions" value="837"/>
</dbReference>
<feature type="non-terminal residue" evidence="12">
    <location>
        <position position="583"/>
    </location>
</feature>
<feature type="compositionally biased region" description="Low complexity" evidence="9">
    <location>
        <begin position="241"/>
        <end position="259"/>
    </location>
</feature>
<keyword evidence="4" id="KW-0805">Transcription regulation</keyword>
<dbReference type="PANTHER" id="PTHR12433">
    <property type="entry name" value="MEDIATOR OF RNA POLYMERASE II TRANSCRIPTION SUBUNIT 25"/>
    <property type="match status" value="1"/>
</dbReference>
<dbReference type="OrthoDB" id="7690434at2759"/>
<dbReference type="EMBL" id="BLKM01005036">
    <property type="protein sequence ID" value="GFG33169.1"/>
    <property type="molecule type" value="Genomic_DNA"/>
</dbReference>
<dbReference type="Gene3D" id="2.40.290.30">
    <property type="entry name" value="Mediator complex subunit 25, ACID domain"/>
    <property type="match status" value="1"/>
</dbReference>
<gene>
    <name evidence="12" type="ORF">Cfor_06754</name>
</gene>
<dbReference type="PANTHER" id="PTHR12433:SF11">
    <property type="entry name" value="MEDIATOR OF RNA POLYMERASE II TRANSCRIPTION SUBUNIT 25"/>
    <property type="match status" value="1"/>
</dbReference>
<dbReference type="InterPro" id="IPR021394">
    <property type="entry name" value="Med25_PTOV"/>
</dbReference>
<evidence type="ECO:0000256" key="9">
    <source>
        <dbReference type="SAM" id="MobiDB-lite"/>
    </source>
</evidence>
<proteinExistence type="inferred from homology"/>
<dbReference type="InterPro" id="IPR021419">
    <property type="entry name" value="Mediator_Med25_VWA"/>
</dbReference>
<comment type="caution">
    <text evidence="12">The sequence shown here is derived from an EMBL/GenBank/DDBJ whole genome shotgun (WGS) entry which is preliminary data.</text>
</comment>
<evidence type="ECO:0000256" key="6">
    <source>
        <dbReference type="ARBA" id="ARBA00023163"/>
    </source>
</evidence>
<dbReference type="Pfam" id="PF11232">
    <property type="entry name" value="Med25"/>
    <property type="match status" value="1"/>
</dbReference>
<protein>
    <recommendedName>
        <fullName evidence="3">Mediator of RNA polymerase II transcription subunit 25</fullName>
    </recommendedName>
    <alternativeName>
        <fullName evidence="8">Mediator complex subunit 25</fullName>
    </alternativeName>
</protein>
<feature type="compositionally biased region" description="Pro residues" evidence="9">
    <location>
        <begin position="424"/>
        <end position="434"/>
    </location>
</feature>
<dbReference type="GO" id="GO:0045944">
    <property type="term" value="P:positive regulation of transcription by RNA polymerase II"/>
    <property type="evidence" value="ECO:0007669"/>
    <property type="project" value="TreeGrafter"/>
</dbReference>
<comment type="subcellular location">
    <subcellularLocation>
        <location evidence="1">Nucleus</location>
    </subcellularLocation>
</comment>
<feature type="compositionally biased region" description="Low complexity" evidence="9">
    <location>
        <begin position="377"/>
        <end position="395"/>
    </location>
</feature>
<feature type="compositionally biased region" description="Low complexity" evidence="9">
    <location>
        <begin position="435"/>
        <end position="461"/>
    </location>
</feature>
<name>A0A6L2PKU5_COPFO</name>
<feature type="compositionally biased region" description="Low complexity" evidence="9">
    <location>
        <begin position="470"/>
        <end position="488"/>
    </location>
</feature>
<dbReference type="Proteomes" id="UP000502823">
    <property type="component" value="Unassembled WGS sequence"/>
</dbReference>
<dbReference type="AlphaFoldDB" id="A0A6L2PKU5"/>
<evidence type="ECO:0000256" key="5">
    <source>
        <dbReference type="ARBA" id="ARBA00023159"/>
    </source>
</evidence>
<reference evidence="13" key="1">
    <citation type="submission" date="2020-01" db="EMBL/GenBank/DDBJ databases">
        <title>Draft genome sequence of the Termite Coptotermes fromosanus.</title>
        <authorList>
            <person name="Itakura S."/>
            <person name="Yosikawa Y."/>
            <person name="Umezawa K."/>
        </authorList>
    </citation>
    <scope>NUCLEOTIDE SEQUENCE [LARGE SCALE GENOMIC DNA]</scope>
</reference>
<evidence type="ECO:0000256" key="4">
    <source>
        <dbReference type="ARBA" id="ARBA00023015"/>
    </source>
</evidence>
<dbReference type="Pfam" id="PF11265">
    <property type="entry name" value="Med25_VWA"/>
    <property type="match status" value="1"/>
</dbReference>
<evidence type="ECO:0000256" key="7">
    <source>
        <dbReference type="ARBA" id="ARBA00023242"/>
    </source>
</evidence>
<evidence type="ECO:0000259" key="11">
    <source>
        <dbReference type="Pfam" id="PF11265"/>
    </source>
</evidence>
<evidence type="ECO:0000256" key="8">
    <source>
        <dbReference type="ARBA" id="ARBA00031958"/>
    </source>
</evidence>
<dbReference type="InParanoid" id="A0A6L2PKU5"/>
<accession>A0A6L2PKU5</accession>
<organism evidence="12 13">
    <name type="scientific">Coptotermes formosanus</name>
    <name type="common">Formosan subterranean termite</name>
    <dbReference type="NCBI Taxonomy" id="36987"/>
    <lineage>
        <taxon>Eukaryota</taxon>
        <taxon>Metazoa</taxon>
        <taxon>Ecdysozoa</taxon>
        <taxon>Arthropoda</taxon>
        <taxon>Hexapoda</taxon>
        <taxon>Insecta</taxon>
        <taxon>Pterygota</taxon>
        <taxon>Neoptera</taxon>
        <taxon>Polyneoptera</taxon>
        <taxon>Dictyoptera</taxon>
        <taxon>Blattodea</taxon>
        <taxon>Blattoidea</taxon>
        <taxon>Termitoidae</taxon>
        <taxon>Rhinotermitidae</taxon>
        <taxon>Coptotermes</taxon>
    </lineage>
</organism>
<comment type="similarity">
    <text evidence="2">Belongs to the Mediator complex subunit 25 family.</text>
</comment>